<evidence type="ECO:0000259" key="16">
    <source>
        <dbReference type="Pfam" id="PF20259"/>
    </source>
</evidence>
<dbReference type="InterPro" id="IPR046885">
    <property type="entry name" value="MnmA-like_C"/>
</dbReference>
<comment type="similarity">
    <text evidence="2 14">Belongs to the MnmA/TRMU family.</text>
</comment>
<dbReference type="EMBL" id="VTUX01000002">
    <property type="protein sequence ID" value="KAA1193059.1"/>
    <property type="molecule type" value="Genomic_DNA"/>
</dbReference>
<gene>
    <name evidence="14 17" type="primary">mnmA</name>
    <name evidence="17" type="ORF">F0M18_04210</name>
</gene>
<dbReference type="FunFam" id="3.40.50.620:FF:000004">
    <property type="entry name" value="tRNA-specific 2-thiouridylase MnmA"/>
    <property type="match status" value="1"/>
</dbReference>
<keyword evidence="8 14" id="KW-0819">tRNA processing</keyword>
<keyword evidence="12" id="KW-1015">Disulfide bond</keyword>
<dbReference type="Gene3D" id="2.30.30.280">
    <property type="entry name" value="Adenine nucleotide alpha hydrolases-like domains"/>
    <property type="match status" value="1"/>
</dbReference>
<protein>
    <recommendedName>
        <fullName evidence="4 14">tRNA-specific 2-thiouridylase MnmA</fullName>
        <ecNumber evidence="3 14">2.8.1.13</ecNumber>
    </recommendedName>
</protein>
<dbReference type="HAMAP" id="MF_00144">
    <property type="entry name" value="tRNA_thiouridyl_MnmA"/>
    <property type="match status" value="1"/>
</dbReference>
<evidence type="ECO:0000256" key="3">
    <source>
        <dbReference type="ARBA" id="ARBA00011949"/>
    </source>
</evidence>
<dbReference type="Pfam" id="PF20259">
    <property type="entry name" value="tRNA_Me_trans_M"/>
    <property type="match status" value="1"/>
</dbReference>
<feature type="site" description="Interaction with tRNA" evidence="14">
    <location>
        <position position="343"/>
    </location>
</feature>
<feature type="domain" description="tRNA-specific 2-thiouridylase MnmA-like central" evidence="16">
    <location>
        <begin position="207"/>
        <end position="275"/>
    </location>
</feature>
<feature type="domain" description="tRNA-specific 2-thiouridylase MnmA-like C-terminal" evidence="15">
    <location>
        <begin position="285"/>
        <end position="359"/>
    </location>
</feature>
<evidence type="ECO:0000256" key="13">
    <source>
        <dbReference type="ARBA" id="ARBA00051542"/>
    </source>
</evidence>
<feature type="region of interest" description="Interaction with tRNA" evidence="14">
    <location>
        <begin position="311"/>
        <end position="312"/>
    </location>
</feature>
<feature type="binding site" evidence="14">
    <location>
        <position position="38"/>
    </location>
    <ligand>
        <name>ATP</name>
        <dbReference type="ChEBI" id="CHEBI:30616"/>
    </ligand>
</feature>
<keyword evidence="9 14" id="KW-0547">Nucleotide-binding</keyword>
<evidence type="ECO:0000256" key="10">
    <source>
        <dbReference type="ARBA" id="ARBA00022840"/>
    </source>
</evidence>
<evidence type="ECO:0000256" key="11">
    <source>
        <dbReference type="ARBA" id="ARBA00022884"/>
    </source>
</evidence>
<feature type="region of interest" description="Interaction with target base in tRNA" evidence="14">
    <location>
        <begin position="98"/>
        <end position="100"/>
    </location>
</feature>
<dbReference type="SUPFAM" id="SSF52402">
    <property type="entry name" value="Adenine nucleotide alpha hydrolases-like"/>
    <property type="match status" value="1"/>
</dbReference>
<dbReference type="AlphaFoldDB" id="A0A5B0X4G1"/>
<keyword evidence="7 14" id="KW-0808">Transferase</keyword>
<comment type="caution">
    <text evidence="14">Lacks conserved residue(s) required for the propagation of feature annotation.</text>
</comment>
<dbReference type="CDD" id="cd01998">
    <property type="entry name" value="MnmA_TRMU-like"/>
    <property type="match status" value="1"/>
</dbReference>
<evidence type="ECO:0000256" key="4">
    <source>
        <dbReference type="ARBA" id="ARBA00013805"/>
    </source>
</evidence>
<evidence type="ECO:0000256" key="6">
    <source>
        <dbReference type="ARBA" id="ARBA00022555"/>
    </source>
</evidence>
<feature type="region of interest" description="Interaction with tRNA" evidence="14">
    <location>
        <begin position="149"/>
        <end position="151"/>
    </location>
</feature>
<comment type="caution">
    <text evidence="17">The sequence shown here is derived from an EMBL/GenBank/DDBJ whole genome shotgun (WGS) entry which is preliminary data.</text>
</comment>
<keyword evidence="5 14" id="KW-0963">Cytoplasm</keyword>
<dbReference type="InterPro" id="IPR023382">
    <property type="entry name" value="MnmA-like_central_sf"/>
</dbReference>
<evidence type="ECO:0000313" key="18">
    <source>
        <dbReference type="Proteomes" id="UP000323708"/>
    </source>
</evidence>
<keyword evidence="18" id="KW-1185">Reference proteome</keyword>
<evidence type="ECO:0000256" key="2">
    <source>
        <dbReference type="ARBA" id="ARBA00006191"/>
    </source>
</evidence>
<proteinExistence type="inferred from homology"/>
<evidence type="ECO:0000256" key="1">
    <source>
        <dbReference type="ARBA" id="ARBA00004496"/>
    </source>
</evidence>
<dbReference type="GO" id="GO:0002143">
    <property type="term" value="P:tRNA wobble position uridine thiolation"/>
    <property type="evidence" value="ECO:0007669"/>
    <property type="project" value="TreeGrafter"/>
</dbReference>
<feature type="site" description="Interaction with tRNA" evidence="14">
    <location>
        <position position="128"/>
    </location>
</feature>
<dbReference type="FunFam" id="2.30.30.280:FF:000001">
    <property type="entry name" value="tRNA-specific 2-thiouridylase MnmA"/>
    <property type="match status" value="1"/>
</dbReference>
<feature type="active site" description="Nucleophile" evidence="14">
    <location>
        <position position="103"/>
    </location>
</feature>
<dbReference type="Pfam" id="PF20258">
    <property type="entry name" value="tRNA_Me_trans_C"/>
    <property type="match status" value="1"/>
</dbReference>
<evidence type="ECO:0000313" key="17">
    <source>
        <dbReference type="EMBL" id="KAA1193059.1"/>
    </source>
</evidence>
<dbReference type="FunFam" id="2.40.30.10:FF:000023">
    <property type="entry name" value="tRNA-specific 2-thiouridylase MnmA"/>
    <property type="match status" value="1"/>
</dbReference>
<evidence type="ECO:0000256" key="5">
    <source>
        <dbReference type="ARBA" id="ARBA00022490"/>
    </source>
</evidence>
<organism evidence="17 18">
    <name type="scientific">Pseudohalioglobus sediminis</name>
    <dbReference type="NCBI Taxonomy" id="2606449"/>
    <lineage>
        <taxon>Bacteria</taxon>
        <taxon>Pseudomonadati</taxon>
        <taxon>Pseudomonadota</taxon>
        <taxon>Gammaproteobacteria</taxon>
        <taxon>Cellvibrionales</taxon>
        <taxon>Halieaceae</taxon>
        <taxon>Pseudohalioglobus</taxon>
    </lineage>
</organism>
<dbReference type="GO" id="GO:0005524">
    <property type="term" value="F:ATP binding"/>
    <property type="evidence" value="ECO:0007669"/>
    <property type="project" value="UniProtKB-KW"/>
</dbReference>
<dbReference type="PANTHER" id="PTHR11933:SF5">
    <property type="entry name" value="MITOCHONDRIAL TRNA-SPECIFIC 2-THIOURIDYLASE 1"/>
    <property type="match status" value="1"/>
</dbReference>
<evidence type="ECO:0000256" key="9">
    <source>
        <dbReference type="ARBA" id="ARBA00022741"/>
    </source>
</evidence>
<keyword evidence="10 14" id="KW-0067">ATP-binding</keyword>
<keyword evidence="11 14" id="KW-0694">RNA-binding</keyword>
<evidence type="ECO:0000256" key="14">
    <source>
        <dbReference type="HAMAP-Rule" id="MF_00144"/>
    </source>
</evidence>
<dbReference type="Gene3D" id="2.40.30.10">
    <property type="entry name" value="Translation factors"/>
    <property type="match status" value="1"/>
</dbReference>
<name>A0A5B0X4G1_9GAMM</name>
<feature type="binding site" evidence="14">
    <location>
        <position position="127"/>
    </location>
    <ligand>
        <name>ATP</name>
        <dbReference type="ChEBI" id="CHEBI:30616"/>
    </ligand>
</feature>
<dbReference type="Pfam" id="PF03054">
    <property type="entry name" value="tRNA_Me_trans"/>
    <property type="match status" value="1"/>
</dbReference>
<dbReference type="PANTHER" id="PTHR11933">
    <property type="entry name" value="TRNA 5-METHYLAMINOMETHYL-2-THIOURIDYLATE -METHYLTRANSFERASE"/>
    <property type="match status" value="1"/>
</dbReference>
<evidence type="ECO:0000256" key="12">
    <source>
        <dbReference type="ARBA" id="ARBA00023157"/>
    </source>
</evidence>
<dbReference type="EC" id="2.8.1.13" evidence="3 14"/>
<dbReference type="InterPro" id="IPR004506">
    <property type="entry name" value="MnmA-like"/>
</dbReference>
<feature type="binding site" evidence="14">
    <location>
        <begin position="12"/>
        <end position="19"/>
    </location>
    <ligand>
        <name>ATP</name>
        <dbReference type="ChEBI" id="CHEBI:30616"/>
    </ligand>
</feature>
<dbReference type="Proteomes" id="UP000323708">
    <property type="component" value="Unassembled WGS sequence"/>
</dbReference>
<dbReference type="InterPro" id="IPR014729">
    <property type="entry name" value="Rossmann-like_a/b/a_fold"/>
</dbReference>
<reference evidence="17 18" key="1">
    <citation type="submission" date="2019-09" db="EMBL/GenBank/DDBJ databases">
        <authorList>
            <person name="Chen X.-Y."/>
        </authorList>
    </citation>
    <scope>NUCLEOTIDE SEQUENCE [LARGE SCALE GENOMIC DNA]</scope>
    <source>
        <strain evidence="17 18">NY5</strain>
    </source>
</reference>
<dbReference type="GO" id="GO:0005737">
    <property type="term" value="C:cytoplasm"/>
    <property type="evidence" value="ECO:0007669"/>
    <property type="project" value="UniProtKB-SubCell"/>
</dbReference>
<accession>A0A5B0X4G1</accession>
<evidence type="ECO:0000259" key="15">
    <source>
        <dbReference type="Pfam" id="PF20258"/>
    </source>
</evidence>
<dbReference type="RefSeq" id="WP_149610168.1">
    <property type="nucleotide sequence ID" value="NZ_VTUX01000002.1"/>
</dbReference>
<dbReference type="NCBIfam" id="NF001138">
    <property type="entry name" value="PRK00143.1"/>
    <property type="match status" value="1"/>
</dbReference>
<keyword evidence="6 14" id="KW-0820">tRNA-binding</keyword>
<comment type="catalytic activity">
    <reaction evidence="13 14">
        <text>S-sulfanyl-L-cysteinyl-[protein] + uridine(34) in tRNA + AH2 + ATP = 2-thiouridine(34) in tRNA + L-cysteinyl-[protein] + A + AMP + diphosphate + H(+)</text>
        <dbReference type="Rhea" id="RHEA:47032"/>
        <dbReference type="Rhea" id="RHEA-COMP:10131"/>
        <dbReference type="Rhea" id="RHEA-COMP:11726"/>
        <dbReference type="Rhea" id="RHEA-COMP:11727"/>
        <dbReference type="Rhea" id="RHEA-COMP:11728"/>
        <dbReference type="ChEBI" id="CHEBI:13193"/>
        <dbReference type="ChEBI" id="CHEBI:15378"/>
        <dbReference type="ChEBI" id="CHEBI:17499"/>
        <dbReference type="ChEBI" id="CHEBI:29950"/>
        <dbReference type="ChEBI" id="CHEBI:30616"/>
        <dbReference type="ChEBI" id="CHEBI:33019"/>
        <dbReference type="ChEBI" id="CHEBI:61963"/>
        <dbReference type="ChEBI" id="CHEBI:65315"/>
        <dbReference type="ChEBI" id="CHEBI:87170"/>
        <dbReference type="ChEBI" id="CHEBI:456215"/>
        <dbReference type="EC" id="2.8.1.13"/>
    </reaction>
</comment>
<dbReference type="NCBIfam" id="TIGR00420">
    <property type="entry name" value="trmU"/>
    <property type="match status" value="1"/>
</dbReference>
<dbReference type="Gene3D" id="3.40.50.620">
    <property type="entry name" value="HUPs"/>
    <property type="match status" value="1"/>
</dbReference>
<comment type="subcellular location">
    <subcellularLocation>
        <location evidence="1 14">Cytoplasm</location>
    </subcellularLocation>
</comment>
<dbReference type="GO" id="GO:0000049">
    <property type="term" value="F:tRNA binding"/>
    <property type="evidence" value="ECO:0007669"/>
    <property type="project" value="UniProtKB-KW"/>
</dbReference>
<evidence type="ECO:0000256" key="8">
    <source>
        <dbReference type="ARBA" id="ARBA00022694"/>
    </source>
</evidence>
<evidence type="ECO:0000256" key="7">
    <source>
        <dbReference type="ARBA" id="ARBA00022679"/>
    </source>
</evidence>
<comment type="function">
    <text evidence="14">Catalyzes the 2-thiolation of uridine at the wobble position (U34) of tRNA, leading to the formation of s(2)U34.</text>
</comment>
<dbReference type="InterPro" id="IPR046884">
    <property type="entry name" value="MnmA-like_central"/>
</dbReference>
<sequence>MSLNASSKVIVGMSGGVDSSVAALLLREQGYAVEGLFMKNWEEDDGTEYCTAKEDFADAQAVADKLGITLHGANFAAEYWDHVFEHFLAEYRAGRTPNPDILCNREIKFKAFLDYALELGADMIATGHYARRGTSGGKATLLKGLDGNKDQSYFLHAVGHEELARTLFPVGDIEKPLVRELAAQHGLATARKKDSTGICFIGERRFRDFLQQYLPAQPGEIRSIDNELLGRHQGLMYHTIGQRQGLGIGGLANHSEAPWYVVEKDLEHNVLLVAQGNEHPALFRQALACSHIFWVADEPPALPLSCHAKVRYRQADQACTLLRDGQGYRVEFAQPQRAVTPGQSVVFYQGEQCLGGGVIESTA</sequence>
<dbReference type="GO" id="GO:0103016">
    <property type="term" value="F:tRNA-uridine 2-sulfurtransferase activity"/>
    <property type="evidence" value="ECO:0007669"/>
    <property type="project" value="UniProtKB-EC"/>
</dbReference>
<feature type="active site" description="Cysteine persulfide intermediate" evidence="14">
    <location>
        <position position="199"/>
    </location>
</feature>